<feature type="signal peptide" evidence="1">
    <location>
        <begin position="1"/>
        <end position="25"/>
    </location>
</feature>
<reference evidence="3 4" key="1">
    <citation type="submission" date="2019-02" db="EMBL/GenBank/DDBJ databases">
        <title>Deep-cultivation of Planctomycetes and their phenomic and genomic characterization uncovers novel biology.</title>
        <authorList>
            <person name="Wiegand S."/>
            <person name="Jogler M."/>
            <person name="Boedeker C."/>
            <person name="Pinto D."/>
            <person name="Vollmers J."/>
            <person name="Rivas-Marin E."/>
            <person name="Kohn T."/>
            <person name="Peeters S.H."/>
            <person name="Heuer A."/>
            <person name="Rast P."/>
            <person name="Oberbeckmann S."/>
            <person name="Bunk B."/>
            <person name="Jeske O."/>
            <person name="Meyerdierks A."/>
            <person name="Storesund J.E."/>
            <person name="Kallscheuer N."/>
            <person name="Luecker S."/>
            <person name="Lage O.M."/>
            <person name="Pohl T."/>
            <person name="Merkel B.J."/>
            <person name="Hornburger P."/>
            <person name="Mueller R.-W."/>
            <person name="Bruemmer F."/>
            <person name="Labrenz M."/>
            <person name="Spormann A.M."/>
            <person name="Op Den Camp H."/>
            <person name="Overmann J."/>
            <person name="Amann R."/>
            <person name="Jetten M.S.M."/>
            <person name="Mascher T."/>
            <person name="Medema M.H."/>
            <person name="Devos D.P."/>
            <person name="Kaster A.-K."/>
            <person name="Ovreas L."/>
            <person name="Rohde M."/>
            <person name="Galperin M.Y."/>
            <person name="Jogler C."/>
        </authorList>
    </citation>
    <scope>NUCLEOTIDE SEQUENCE [LARGE SCALE GENOMIC DNA]</scope>
    <source>
        <strain evidence="3 4">Poly51</strain>
    </source>
</reference>
<feature type="domain" description="Ice-binding protein C-terminal" evidence="2">
    <location>
        <begin position="214"/>
        <end position="237"/>
    </location>
</feature>
<dbReference type="InterPro" id="IPR013424">
    <property type="entry name" value="Ice-binding_C"/>
</dbReference>
<accession>A0A5C6EMW7</accession>
<dbReference type="Pfam" id="PF07589">
    <property type="entry name" value="PEP-CTERM"/>
    <property type="match status" value="1"/>
</dbReference>
<comment type="caution">
    <text evidence="3">The sequence shown here is derived from an EMBL/GenBank/DDBJ whole genome shotgun (WGS) entry which is preliminary data.</text>
</comment>
<evidence type="ECO:0000313" key="3">
    <source>
        <dbReference type="EMBL" id="TWU51083.1"/>
    </source>
</evidence>
<feature type="chain" id="PRO_5022813218" description="Ice-binding protein C-terminal domain-containing protein" evidence="1">
    <location>
        <begin position="26"/>
        <end position="242"/>
    </location>
</feature>
<dbReference type="OrthoDB" id="292122at2"/>
<sequence length="242" mass="24774" precursor="true">MSEVRTMKFVAFLVAMIGLSSHAGAGVLLTNGGFETGDLTGWTTVDAGSGSIDVISGVTPGNSGNFPTAGPSSGSFYAVTSQNGPGTHALLQSFTVAGPISTAELTFDMFVQTESTAIVDPAGLDHTGNPNQHARVDILTGTAAALDTGAGVLFNFYTGIDGFPTQPYTSYTFDITALVGGGGTFQLRFAQSDNLGFFNLGVDNVQITTSSVGTVPEPSSIVIFSAIGLGVFGLRRRNGKVA</sequence>
<dbReference type="AlphaFoldDB" id="A0A5C6EMW7"/>
<gene>
    <name evidence="3" type="ORF">Poly51_43770</name>
</gene>
<protein>
    <recommendedName>
        <fullName evidence="2">Ice-binding protein C-terminal domain-containing protein</fullName>
    </recommendedName>
</protein>
<name>A0A5C6EMW7_9BACT</name>
<keyword evidence="4" id="KW-1185">Reference proteome</keyword>
<evidence type="ECO:0000256" key="1">
    <source>
        <dbReference type="SAM" id="SignalP"/>
    </source>
</evidence>
<keyword evidence="1" id="KW-0732">Signal</keyword>
<organism evidence="3 4">
    <name type="scientific">Rubripirellula tenax</name>
    <dbReference type="NCBI Taxonomy" id="2528015"/>
    <lineage>
        <taxon>Bacteria</taxon>
        <taxon>Pseudomonadati</taxon>
        <taxon>Planctomycetota</taxon>
        <taxon>Planctomycetia</taxon>
        <taxon>Pirellulales</taxon>
        <taxon>Pirellulaceae</taxon>
        <taxon>Rubripirellula</taxon>
    </lineage>
</organism>
<dbReference type="EMBL" id="SJPW01000005">
    <property type="protein sequence ID" value="TWU51083.1"/>
    <property type="molecule type" value="Genomic_DNA"/>
</dbReference>
<proteinExistence type="predicted"/>
<evidence type="ECO:0000259" key="2">
    <source>
        <dbReference type="Pfam" id="PF07589"/>
    </source>
</evidence>
<evidence type="ECO:0000313" key="4">
    <source>
        <dbReference type="Proteomes" id="UP000318288"/>
    </source>
</evidence>
<dbReference type="NCBIfam" id="TIGR02595">
    <property type="entry name" value="PEP_CTERM"/>
    <property type="match status" value="1"/>
</dbReference>
<dbReference type="Proteomes" id="UP000318288">
    <property type="component" value="Unassembled WGS sequence"/>
</dbReference>
<dbReference type="Gene3D" id="2.60.120.260">
    <property type="entry name" value="Galactose-binding domain-like"/>
    <property type="match status" value="1"/>
</dbReference>